<keyword evidence="2" id="KW-1185">Reference proteome</keyword>
<reference evidence="3" key="1">
    <citation type="submission" date="2022-11" db="UniProtKB">
        <authorList>
            <consortium name="WormBaseParasite"/>
        </authorList>
    </citation>
    <scope>IDENTIFICATION</scope>
</reference>
<organism evidence="2 3">
    <name type="scientific">Romanomermis culicivorax</name>
    <name type="common">Nematode worm</name>
    <dbReference type="NCBI Taxonomy" id="13658"/>
    <lineage>
        <taxon>Eukaryota</taxon>
        <taxon>Metazoa</taxon>
        <taxon>Ecdysozoa</taxon>
        <taxon>Nematoda</taxon>
        <taxon>Enoplea</taxon>
        <taxon>Dorylaimia</taxon>
        <taxon>Mermithida</taxon>
        <taxon>Mermithoidea</taxon>
        <taxon>Mermithidae</taxon>
        <taxon>Romanomermis</taxon>
    </lineage>
</organism>
<sequence length="65" mass="7909">MHKRKREQYTEKTKEKRTTYKENIRRISLKAFYKKLTTENRLSRTMDLPTHTLTQPLRKATSTKP</sequence>
<feature type="compositionally biased region" description="Polar residues" evidence="1">
    <location>
        <begin position="51"/>
        <end position="65"/>
    </location>
</feature>
<protein>
    <submittedName>
        <fullName evidence="3">Uncharacterized protein</fullName>
    </submittedName>
</protein>
<evidence type="ECO:0000313" key="2">
    <source>
        <dbReference type="Proteomes" id="UP000887565"/>
    </source>
</evidence>
<dbReference type="WBParaSite" id="nRc.2.0.1.t16236-RA">
    <property type="protein sequence ID" value="nRc.2.0.1.t16236-RA"/>
    <property type="gene ID" value="nRc.2.0.1.g16236"/>
</dbReference>
<feature type="region of interest" description="Disordered" evidence="1">
    <location>
        <begin position="43"/>
        <end position="65"/>
    </location>
</feature>
<evidence type="ECO:0000313" key="3">
    <source>
        <dbReference type="WBParaSite" id="nRc.2.0.1.t16236-RA"/>
    </source>
</evidence>
<name>A0A915IQZ5_ROMCU</name>
<accession>A0A915IQZ5</accession>
<dbReference type="AlphaFoldDB" id="A0A915IQZ5"/>
<evidence type="ECO:0000256" key="1">
    <source>
        <dbReference type="SAM" id="MobiDB-lite"/>
    </source>
</evidence>
<dbReference type="Proteomes" id="UP000887565">
    <property type="component" value="Unplaced"/>
</dbReference>
<proteinExistence type="predicted"/>